<evidence type="ECO:0000256" key="1">
    <source>
        <dbReference type="ARBA" id="ARBA00004141"/>
    </source>
</evidence>
<evidence type="ECO:0000256" key="6">
    <source>
        <dbReference type="ARBA" id="ARBA00022989"/>
    </source>
</evidence>
<keyword evidence="3" id="KW-0813">Transport</keyword>
<evidence type="ECO:0000256" key="7">
    <source>
        <dbReference type="ARBA" id="ARBA00023136"/>
    </source>
</evidence>
<dbReference type="PROSITE" id="PS51371">
    <property type="entry name" value="CBS"/>
    <property type="match status" value="1"/>
</dbReference>
<dbReference type="Gene3D" id="1.10.357.20">
    <property type="entry name" value="SLC41 divalent cation transporters, integral membrane domain"/>
    <property type="match status" value="1"/>
</dbReference>
<dbReference type="InterPro" id="IPR036739">
    <property type="entry name" value="SLC41_membr_dom_sf"/>
</dbReference>
<proteinExistence type="inferred from homology"/>
<dbReference type="SUPFAM" id="SSF54631">
    <property type="entry name" value="CBS-domain pair"/>
    <property type="match status" value="1"/>
</dbReference>
<name>W7U6V2_9STRA</name>
<evidence type="ECO:0000259" key="10">
    <source>
        <dbReference type="PROSITE" id="PS51371"/>
    </source>
</evidence>
<dbReference type="InterPro" id="IPR000644">
    <property type="entry name" value="CBS_dom"/>
</dbReference>
<evidence type="ECO:0000256" key="8">
    <source>
        <dbReference type="PROSITE-ProRule" id="PRU00703"/>
    </source>
</evidence>
<evidence type="ECO:0000313" key="12">
    <source>
        <dbReference type="Proteomes" id="UP000019335"/>
    </source>
</evidence>
<dbReference type="Proteomes" id="UP000019335">
    <property type="component" value="Chromosome 4"/>
</dbReference>
<dbReference type="AlphaFoldDB" id="W7U6V2"/>
<protein>
    <submittedName>
        <fullName evidence="11">Magnesium transporter</fullName>
    </submittedName>
</protein>
<sequence>MRYYPPPYAFFFTAFIPEKEEVRNHSECSTSCAACQGPKRAAFMGSDNTRRAQISASSFPPLASIVDAHRSNAVLVISWAFFSLLVMSTSPSDGASVPRGKPASSNMLFLRHIPQASSEISEAGLSMSTSQHNQQSHYRSYTAAGSNRFNYHGGQGGYQQGQSHPTLNEDTEDISKSKPLNGRNGWINLARDYIRRTLEVVWTPGSQRSGVSGGSSSTNSASSSYLRWRRATQDLLGLGGNAGAANTMGGGTRHYKVHHSHNSFQPPPQPRHARHLLAPRGQGLHPGKVGSLLLAAHPTSGEAGSAGFDGGMLGGRDEEGGKPHHRIGSSALDRISINMTLEANLREGVGGQLRRDCPVELIAPCAVPSASLVEHNVLREEGLVVPASFLVGDVVDFITRMSKLERYNGGPGDGREAEGGGGGPCRSLERIFVTDCGRLVGYVTSMDLLVQDRAAPLLSIVRSCEVVVRDSDEYDDAIGAMRAKRLTYAPVVTEDEVVVGIITPSDMLKEMEMEATDDVSRYSGSGSTESFFGTPVLQLVTARASWLVSLLMLQSLSSIILTHFSALIERHLVIALFLTMLTGTAGNAGNQSSAMVIRGIATGEINRKNGWKAVVREVKAALLMSALLAVAAFLRVYITPGSTVMSTVAVTLALSVTVAGRGSRQLCLPGALHLSGRGGRAGLVCSVECHVGLSGFPVMRTSSRGGHEKGRRHVSQGSRKARSLDSFCMCTEGGN</sequence>
<dbReference type="PANTHER" id="PTHR41394:SF5">
    <property type="entry name" value="SLC41A_MGTE INTEGRAL MEMBRANE DOMAIN-CONTAINING PROTEIN"/>
    <property type="match status" value="1"/>
</dbReference>
<dbReference type="GO" id="GO:0016020">
    <property type="term" value="C:membrane"/>
    <property type="evidence" value="ECO:0007669"/>
    <property type="project" value="UniProtKB-SubCell"/>
</dbReference>
<accession>W7U6V2</accession>
<evidence type="ECO:0000256" key="2">
    <source>
        <dbReference type="ARBA" id="ARBA00009749"/>
    </source>
</evidence>
<dbReference type="GO" id="GO:0008324">
    <property type="term" value="F:monoatomic cation transmembrane transporter activity"/>
    <property type="evidence" value="ECO:0007669"/>
    <property type="project" value="InterPro"/>
</dbReference>
<evidence type="ECO:0000256" key="3">
    <source>
        <dbReference type="ARBA" id="ARBA00022448"/>
    </source>
</evidence>
<evidence type="ECO:0000256" key="5">
    <source>
        <dbReference type="ARBA" id="ARBA00022842"/>
    </source>
</evidence>
<keyword evidence="8" id="KW-0129">CBS domain</keyword>
<dbReference type="EMBL" id="AZIL01000279">
    <property type="protein sequence ID" value="EWM28581.1"/>
    <property type="molecule type" value="Genomic_DNA"/>
</dbReference>
<dbReference type="Pfam" id="PF00571">
    <property type="entry name" value="CBS"/>
    <property type="match status" value="1"/>
</dbReference>
<keyword evidence="4" id="KW-0812">Transmembrane</keyword>
<dbReference type="Gene3D" id="3.10.580.10">
    <property type="entry name" value="CBS-domain"/>
    <property type="match status" value="1"/>
</dbReference>
<keyword evidence="7" id="KW-0472">Membrane</keyword>
<dbReference type="Pfam" id="PF01769">
    <property type="entry name" value="MgtE"/>
    <property type="match status" value="1"/>
</dbReference>
<feature type="region of interest" description="Disordered" evidence="9">
    <location>
        <begin position="700"/>
        <end position="719"/>
    </location>
</feature>
<reference evidence="11 12" key="1">
    <citation type="journal article" date="2014" name="Mol. Plant">
        <title>Chromosome Scale Genome Assembly and Transcriptome Profiling of Nannochloropsis gaditana in Nitrogen Depletion.</title>
        <authorList>
            <person name="Corteggiani Carpinelli E."/>
            <person name="Telatin A."/>
            <person name="Vitulo N."/>
            <person name="Forcato C."/>
            <person name="D'Angelo M."/>
            <person name="Schiavon R."/>
            <person name="Vezzi A."/>
            <person name="Giacometti G.M."/>
            <person name="Morosinotto T."/>
            <person name="Valle G."/>
        </authorList>
    </citation>
    <scope>NUCLEOTIDE SEQUENCE [LARGE SCALE GENOMIC DNA]</scope>
    <source>
        <strain evidence="11 12">B-31</strain>
    </source>
</reference>
<dbReference type="InterPro" id="IPR006667">
    <property type="entry name" value="SLC41_membr_dom"/>
</dbReference>
<feature type="region of interest" description="Disordered" evidence="9">
    <location>
        <begin position="149"/>
        <end position="182"/>
    </location>
</feature>
<dbReference type="CDD" id="cd02205">
    <property type="entry name" value="CBS_pair_SF"/>
    <property type="match status" value="1"/>
</dbReference>
<evidence type="ECO:0000313" key="11">
    <source>
        <dbReference type="EMBL" id="EWM28581.1"/>
    </source>
</evidence>
<dbReference type="OrthoDB" id="48232at2759"/>
<feature type="domain" description="CBS" evidence="10">
    <location>
        <begin position="460"/>
        <end position="519"/>
    </location>
</feature>
<keyword evidence="5" id="KW-0460">Magnesium</keyword>
<comment type="similarity">
    <text evidence="2">Belongs to the SLC41A transporter family.</text>
</comment>
<comment type="caution">
    <text evidence="11">The sequence shown here is derived from an EMBL/GenBank/DDBJ whole genome shotgun (WGS) entry which is preliminary data.</text>
</comment>
<evidence type="ECO:0000256" key="9">
    <source>
        <dbReference type="SAM" id="MobiDB-lite"/>
    </source>
</evidence>
<dbReference type="PANTHER" id="PTHR41394">
    <property type="entry name" value="MAGNESIUM TRANSPORTER MGTE"/>
    <property type="match status" value="1"/>
</dbReference>
<keyword evidence="12" id="KW-1185">Reference proteome</keyword>
<organism evidence="11 12">
    <name type="scientific">Nannochloropsis gaditana</name>
    <dbReference type="NCBI Taxonomy" id="72520"/>
    <lineage>
        <taxon>Eukaryota</taxon>
        <taxon>Sar</taxon>
        <taxon>Stramenopiles</taxon>
        <taxon>Ochrophyta</taxon>
        <taxon>Eustigmatophyceae</taxon>
        <taxon>Eustigmatales</taxon>
        <taxon>Monodopsidaceae</taxon>
        <taxon>Nannochloropsis</taxon>
    </lineage>
</organism>
<dbReference type="SUPFAM" id="SSF161093">
    <property type="entry name" value="MgtE membrane domain-like"/>
    <property type="match status" value="1"/>
</dbReference>
<comment type="subcellular location">
    <subcellularLocation>
        <location evidence="1">Membrane</location>
        <topology evidence="1">Multi-pass membrane protein</topology>
    </subcellularLocation>
</comment>
<keyword evidence="6" id="KW-1133">Transmembrane helix</keyword>
<dbReference type="InterPro" id="IPR046342">
    <property type="entry name" value="CBS_dom_sf"/>
</dbReference>
<gene>
    <name evidence="11" type="primary">divalent</name>
    <name evidence="11" type="ORF">Naga_100009g51</name>
</gene>
<evidence type="ECO:0000256" key="4">
    <source>
        <dbReference type="ARBA" id="ARBA00022692"/>
    </source>
</evidence>